<reference evidence="1" key="1">
    <citation type="submission" date="2020-04" db="EMBL/GenBank/DDBJ databases">
        <authorList>
            <person name="Chiriac C."/>
            <person name="Salcher M."/>
            <person name="Ghai R."/>
            <person name="Kavagutti S V."/>
        </authorList>
    </citation>
    <scope>NUCLEOTIDE SEQUENCE</scope>
</reference>
<name>A0A6J5M844_9CAUD</name>
<accession>A0A6J5M844</accession>
<dbReference type="EMBL" id="LR797380">
    <property type="protein sequence ID" value="CAB4211795.1"/>
    <property type="molecule type" value="Genomic_DNA"/>
</dbReference>
<sequence>MLSFFKSRAEKDREIARLRLALSLTSAALKELIEKVNLSVATKVDAKDEVVLAAYDEGIRDAAKIAEDCAAPSFLSDGRVEPSYRDFEIVDAVKSKIVDEILLRIAFKKK</sequence>
<proteinExistence type="predicted"/>
<evidence type="ECO:0000313" key="1">
    <source>
        <dbReference type="EMBL" id="CAB4142844.1"/>
    </source>
</evidence>
<organism evidence="1">
    <name type="scientific">uncultured Caudovirales phage</name>
    <dbReference type="NCBI Taxonomy" id="2100421"/>
    <lineage>
        <taxon>Viruses</taxon>
        <taxon>Duplodnaviria</taxon>
        <taxon>Heunggongvirae</taxon>
        <taxon>Uroviricota</taxon>
        <taxon>Caudoviricetes</taxon>
        <taxon>Peduoviridae</taxon>
        <taxon>Maltschvirus</taxon>
        <taxon>Maltschvirus maltsch</taxon>
    </lineage>
</organism>
<gene>
    <name evidence="2" type="ORF">UFOVP1414_22</name>
    <name evidence="1" type="ORF">UFOVP442_55</name>
</gene>
<evidence type="ECO:0000313" key="2">
    <source>
        <dbReference type="EMBL" id="CAB4211795.1"/>
    </source>
</evidence>
<dbReference type="EMBL" id="LR796419">
    <property type="protein sequence ID" value="CAB4142844.1"/>
    <property type="molecule type" value="Genomic_DNA"/>
</dbReference>
<protein>
    <submittedName>
        <fullName evidence="1">Uncharacterized protein</fullName>
    </submittedName>
</protein>